<protein>
    <submittedName>
        <fullName evidence="2">Uncharacterized protein</fullName>
    </submittedName>
</protein>
<evidence type="ECO:0000256" key="1">
    <source>
        <dbReference type="SAM" id="MobiDB-lite"/>
    </source>
</evidence>
<comment type="caution">
    <text evidence="2">The sequence shown here is derived from an EMBL/GenBank/DDBJ whole genome shotgun (WGS) entry which is preliminary data.</text>
</comment>
<organism evidence="2 3">
    <name type="scientific">Bradyrhizobium macuxiense</name>
    <dbReference type="NCBI Taxonomy" id="1755647"/>
    <lineage>
        <taxon>Bacteria</taxon>
        <taxon>Pseudomonadati</taxon>
        <taxon>Pseudomonadota</taxon>
        <taxon>Alphaproteobacteria</taxon>
        <taxon>Hyphomicrobiales</taxon>
        <taxon>Nitrobacteraceae</taxon>
        <taxon>Bradyrhizobium</taxon>
    </lineage>
</organism>
<dbReference type="RefSeq" id="WP_066513388.1">
    <property type="nucleotide sequence ID" value="NZ_LNCU01000107.1"/>
</dbReference>
<evidence type="ECO:0000313" key="2">
    <source>
        <dbReference type="EMBL" id="KWV48399.1"/>
    </source>
</evidence>
<dbReference type="AlphaFoldDB" id="A0A109JGH4"/>
<feature type="region of interest" description="Disordered" evidence="1">
    <location>
        <begin position="309"/>
        <end position="328"/>
    </location>
</feature>
<sequence>MIVNGIGCDMVDGPLTQEEKLAVFRRQLEYRQRGRPWYELARGLDEAMRGAAALGYGSDVIKRMAEQVTGLSPGLVMRYVSTYRRVGVAAKAAGVAPEFLLAPGFNPVEMAVRLYDRSPEAGLEALKALAEGRIGSSELRQKLSEAVAADRSLAASRSRTHRSRALELRAIQRALEGARGSLFPTDSLFVRRPPLAYFRRDGMEVRGADGACMCGLDLFVSADENAIASFEASLPSAFLLSLYFPRTFFVFSPQAPDSAVHRAIAAIDLFLAPWIGVLRITPELAIVTVRAGVGRPDPDRHDGYEALRSELSLSDRGTAADESSSTDE</sequence>
<evidence type="ECO:0000313" key="3">
    <source>
        <dbReference type="Proteomes" id="UP000057737"/>
    </source>
</evidence>
<name>A0A109JGH4_9BRAD</name>
<accession>A0A109JGH4</accession>
<gene>
    <name evidence="2" type="ORF">AS156_18120</name>
</gene>
<proteinExistence type="predicted"/>
<dbReference type="Proteomes" id="UP000057737">
    <property type="component" value="Unassembled WGS sequence"/>
</dbReference>
<dbReference type="EMBL" id="LNCU01000107">
    <property type="protein sequence ID" value="KWV48399.1"/>
    <property type="molecule type" value="Genomic_DNA"/>
</dbReference>
<keyword evidence="3" id="KW-1185">Reference proteome</keyword>
<reference evidence="2 3" key="1">
    <citation type="submission" date="2015-11" db="EMBL/GenBank/DDBJ databases">
        <title>Draft Genome Sequence of the Strain BR 10303 (Bradyrhizobium sp.) isolated from nodules of Centrolobium paraense.</title>
        <authorList>
            <person name="Zelli J.E."/>
            <person name="Simoes-Araujo J.L."/>
            <person name="Barauna A.C."/>
            <person name="Silva K."/>
        </authorList>
    </citation>
    <scope>NUCLEOTIDE SEQUENCE [LARGE SCALE GENOMIC DNA]</scope>
    <source>
        <strain evidence="2 3">BR 10303</strain>
    </source>
</reference>